<dbReference type="Gene3D" id="1.10.246.130">
    <property type="match status" value="1"/>
</dbReference>
<dbReference type="EMBL" id="FNDU01000007">
    <property type="protein sequence ID" value="SDI39459.1"/>
    <property type="molecule type" value="Genomic_DNA"/>
</dbReference>
<dbReference type="STRING" id="930129.SAMN05216352_107100"/>
<evidence type="ECO:0000313" key="6">
    <source>
        <dbReference type="Proteomes" id="UP000199017"/>
    </source>
</evidence>
<keyword evidence="4" id="KW-0865">Zymogen</keyword>
<dbReference type="InterPro" id="IPR043137">
    <property type="entry name" value="GGT_ssub_C"/>
</dbReference>
<accession>A0A1G8K7X2</accession>
<protein>
    <submittedName>
        <fullName evidence="5">Gamma-glutamyltranspeptidase / glutathione hydrolase</fullName>
    </submittedName>
</protein>
<evidence type="ECO:0000313" key="5">
    <source>
        <dbReference type="EMBL" id="SDI39459.1"/>
    </source>
</evidence>
<dbReference type="InterPro" id="IPR029055">
    <property type="entry name" value="Ntn_hydrolases_N"/>
</dbReference>
<organism evidence="5 6">
    <name type="scientific">Alteribacillus bidgolensis</name>
    <dbReference type="NCBI Taxonomy" id="930129"/>
    <lineage>
        <taxon>Bacteria</taxon>
        <taxon>Bacillati</taxon>
        <taxon>Bacillota</taxon>
        <taxon>Bacilli</taxon>
        <taxon>Bacillales</taxon>
        <taxon>Bacillaceae</taxon>
        <taxon>Alteribacillus</taxon>
    </lineage>
</organism>
<dbReference type="SUPFAM" id="SSF56235">
    <property type="entry name" value="N-terminal nucleophile aminohydrolases (Ntn hydrolases)"/>
    <property type="match status" value="1"/>
</dbReference>
<evidence type="ECO:0000256" key="1">
    <source>
        <dbReference type="ARBA" id="ARBA00009381"/>
    </source>
</evidence>
<dbReference type="OrthoDB" id="9781342at2"/>
<dbReference type="AlphaFoldDB" id="A0A1G8K7X2"/>
<dbReference type="GO" id="GO:0016740">
    <property type="term" value="F:transferase activity"/>
    <property type="evidence" value="ECO:0007669"/>
    <property type="project" value="UniProtKB-KW"/>
</dbReference>
<reference evidence="5 6" key="1">
    <citation type="submission" date="2016-10" db="EMBL/GenBank/DDBJ databases">
        <authorList>
            <person name="de Groot N.N."/>
        </authorList>
    </citation>
    <scope>NUCLEOTIDE SEQUENCE [LARGE SCALE GENOMIC DNA]</scope>
    <source>
        <strain evidence="6">P4B,CCM 7963,CECT 7998,DSM 25260,IBRC-M 10614,KCTC 13821</strain>
    </source>
</reference>
<dbReference type="PANTHER" id="PTHR43199">
    <property type="entry name" value="GLUTATHIONE HYDROLASE"/>
    <property type="match status" value="1"/>
</dbReference>
<sequence length="505" mass="56538">MKNDYAVSSAHPLATEAGIDILKSGGNAIDAAISVAYTLGVVEPYASGLGGGGVMMILKKNWEEPVVYDYRDKAPLYKEKITSEAAVPGLVKGMEILRKNYASLSIERIMKSAMELAENGFPILDIFQNNLRKAEHLNKKELTHFYMDGKPINKGNILFQKKLASTLRIICTEGEESFYIGRLGTELTQAAPQLTEEDLQNYSVKVSKPVKGYFHEQSIFSPPPPLSGPVLLQILKMADYFNLDELNKTDYMDYLARIVAVVSENYKACSGDPDFVSIPSHCWLDEENMSSLYERINNQLQTTPFSLQGDINDFNSTTHFSVMDSEGTVIAATHTISDFFGCGKYINGFFLNNQLRNFNDDGITPNCYEPGKRTHSFISPAIIRNEENDMVLSLGSSGGNRIPMILTHFLIQLIKKERPIQDILHDQRFFYKDGELLFEEPLSKEQLFAFSKKYAKVQVLNNSLYFGGLHMLLKQNGTITGGADPRRKGSVKFGNSITPYTLEEN</sequence>
<dbReference type="InterPro" id="IPR043138">
    <property type="entry name" value="GGT_lsub"/>
</dbReference>
<keyword evidence="6" id="KW-1185">Reference proteome</keyword>
<evidence type="ECO:0000256" key="3">
    <source>
        <dbReference type="ARBA" id="ARBA00022801"/>
    </source>
</evidence>
<evidence type="ECO:0000256" key="4">
    <source>
        <dbReference type="ARBA" id="ARBA00023145"/>
    </source>
</evidence>
<keyword evidence="3 5" id="KW-0378">Hydrolase</keyword>
<dbReference type="PRINTS" id="PR01210">
    <property type="entry name" value="GGTRANSPTASE"/>
</dbReference>
<dbReference type="Pfam" id="PF01019">
    <property type="entry name" value="G_glu_transpept"/>
    <property type="match status" value="1"/>
</dbReference>
<evidence type="ECO:0000256" key="2">
    <source>
        <dbReference type="ARBA" id="ARBA00022679"/>
    </source>
</evidence>
<proteinExistence type="inferred from homology"/>
<comment type="similarity">
    <text evidence="1">Belongs to the gamma-glutamyltransferase family.</text>
</comment>
<name>A0A1G8K7X2_9BACI</name>
<dbReference type="InterPro" id="IPR051792">
    <property type="entry name" value="GGT_bact"/>
</dbReference>
<dbReference type="GO" id="GO:0016787">
    <property type="term" value="F:hydrolase activity"/>
    <property type="evidence" value="ECO:0007669"/>
    <property type="project" value="UniProtKB-KW"/>
</dbReference>
<gene>
    <name evidence="5" type="ORF">SAMN05216352_107100</name>
</gene>
<dbReference type="PANTHER" id="PTHR43199:SF1">
    <property type="entry name" value="GLUTATHIONE HYDROLASE PROENZYME"/>
    <property type="match status" value="1"/>
</dbReference>
<keyword evidence="2" id="KW-0808">Transferase</keyword>
<dbReference type="Gene3D" id="3.60.20.40">
    <property type="match status" value="1"/>
</dbReference>
<dbReference type="Proteomes" id="UP000199017">
    <property type="component" value="Unassembled WGS sequence"/>
</dbReference>
<dbReference type="RefSeq" id="WP_091585527.1">
    <property type="nucleotide sequence ID" value="NZ_FNDU01000007.1"/>
</dbReference>